<protein>
    <submittedName>
        <fullName evidence="7">Jg21526 protein</fullName>
    </submittedName>
</protein>
<keyword evidence="5" id="KW-0472">Membrane</keyword>
<dbReference type="InterPro" id="IPR000734">
    <property type="entry name" value="TAG_lipase"/>
</dbReference>
<feature type="transmembrane region" description="Helical" evidence="5">
    <location>
        <begin position="25"/>
        <end position="46"/>
    </location>
</feature>
<organism evidence="7 8">
    <name type="scientific">Pararge aegeria aegeria</name>
    <dbReference type="NCBI Taxonomy" id="348720"/>
    <lineage>
        <taxon>Eukaryota</taxon>
        <taxon>Metazoa</taxon>
        <taxon>Ecdysozoa</taxon>
        <taxon>Arthropoda</taxon>
        <taxon>Hexapoda</taxon>
        <taxon>Insecta</taxon>
        <taxon>Pterygota</taxon>
        <taxon>Neoptera</taxon>
        <taxon>Endopterygota</taxon>
        <taxon>Lepidoptera</taxon>
        <taxon>Glossata</taxon>
        <taxon>Ditrysia</taxon>
        <taxon>Papilionoidea</taxon>
        <taxon>Nymphalidae</taxon>
        <taxon>Satyrinae</taxon>
        <taxon>Satyrini</taxon>
        <taxon>Parargina</taxon>
        <taxon>Pararge</taxon>
    </lineage>
</organism>
<dbReference type="PRINTS" id="PR00821">
    <property type="entry name" value="TAGLIPASE"/>
</dbReference>
<keyword evidence="5" id="KW-0812">Transmembrane</keyword>
<comment type="caution">
    <text evidence="7">The sequence shown here is derived from an EMBL/GenBank/DDBJ whole genome shotgun (WGS) entry which is preliminary data.</text>
</comment>
<dbReference type="GO" id="GO:0017171">
    <property type="term" value="F:serine hydrolase activity"/>
    <property type="evidence" value="ECO:0007669"/>
    <property type="project" value="TreeGrafter"/>
</dbReference>
<sequence length="349" mass="38230">MGTYYVKSHLSLTGTTKAYDNKMKFILLFLIAYPAILYSSVIATPLKYSTDNNYSLQVSQDMFNTTNLEDRINEDNIVVSNDMIVNEYWLFTRKNPTLPQVIVDGDVNSILNSNYDAKKPLKVVAHGWNKNGHALSNRMITSAYLETSDVNVIVIDWRVAASGDYVEAALRIPATGRALGNFLKWMLRNAGGNLNALHLIGYSFGAHIMSSAGRVLGGRPIRVTGLDPAGPGWSGNSYALNTAAGQYVEVIHTNIMIRGITEPIGHTDFYPNGGQSQPGCDDSACSHARSFHFFASSVRTDHFIARRCTGLLQAIQNNCIGGEFNMGNGILDKNGRGIYALTTGSSWPF</sequence>
<dbReference type="InterPro" id="IPR033906">
    <property type="entry name" value="Lipase_N"/>
</dbReference>
<keyword evidence="8" id="KW-1185">Reference proteome</keyword>
<keyword evidence="3" id="KW-0964">Secreted</keyword>
<feature type="domain" description="Lipase" evidence="6">
    <location>
        <begin position="82"/>
        <end position="321"/>
    </location>
</feature>
<evidence type="ECO:0000313" key="8">
    <source>
        <dbReference type="Proteomes" id="UP000838756"/>
    </source>
</evidence>
<dbReference type="GO" id="GO:0005615">
    <property type="term" value="C:extracellular space"/>
    <property type="evidence" value="ECO:0007669"/>
    <property type="project" value="TreeGrafter"/>
</dbReference>
<dbReference type="Pfam" id="PF00151">
    <property type="entry name" value="Lipase"/>
    <property type="match status" value="1"/>
</dbReference>
<proteinExistence type="inferred from homology"/>
<comment type="similarity">
    <text evidence="2 4">Belongs to the AB hydrolase superfamily. Lipase family.</text>
</comment>
<comment type="subcellular location">
    <subcellularLocation>
        <location evidence="1">Secreted</location>
    </subcellularLocation>
</comment>
<evidence type="ECO:0000256" key="5">
    <source>
        <dbReference type="SAM" id="Phobius"/>
    </source>
</evidence>
<evidence type="ECO:0000256" key="3">
    <source>
        <dbReference type="ARBA" id="ARBA00022525"/>
    </source>
</evidence>
<dbReference type="CDD" id="cd00707">
    <property type="entry name" value="Pancreat_lipase_like"/>
    <property type="match status" value="1"/>
</dbReference>
<evidence type="ECO:0000256" key="2">
    <source>
        <dbReference type="ARBA" id="ARBA00010701"/>
    </source>
</evidence>
<dbReference type="AlphaFoldDB" id="A0A8S4RRL8"/>
<reference evidence="7" key="1">
    <citation type="submission" date="2022-03" db="EMBL/GenBank/DDBJ databases">
        <authorList>
            <person name="Lindestad O."/>
        </authorList>
    </citation>
    <scope>NUCLEOTIDE SEQUENCE</scope>
</reference>
<dbReference type="PANTHER" id="PTHR11610:SF173">
    <property type="entry name" value="LIPASE DOMAIN-CONTAINING PROTEIN-RELATED"/>
    <property type="match status" value="1"/>
</dbReference>
<dbReference type="GO" id="GO:0016042">
    <property type="term" value="P:lipid catabolic process"/>
    <property type="evidence" value="ECO:0007669"/>
    <property type="project" value="TreeGrafter"/>
</dbReference>
<evidence type="ECO:0000313" key="7">
    <source>
        <dbReference type="EMBL" id="CAH2239522.1"/>
    </source>
</evidence>
<evidence type="ECO:0000256" key="1">
    <source>
        <dbReference type="ARBA" id="ARBA00004613"/>
    </source>
</evidence>
<accession>A0A8S4RRL8</accession>
<keyword evidence="5" id="KW-1133">Transmembrane helix</keyword>
<evidence type="ECO:0000256" key="4">
    <source>
        <dbReference type="RuleBase" id="RU004262"/>
    </source>
</evidence>
<dbReference type="Gene3D" id="3.40.50.1820">
    <property type="entry name" value="alpha/beta hydrolase"/>
    <property type="match status" value="1"/>
</dbReference>
<dbReference type="InterPro" id="IPR013818">
    <property type="entry name" value="Lipase"/>
</dbReference>
<dbReference type="EMBL" id="CAKXAJ010025439">
    <property type="protein sequence ID" value="CAH2239522.1"/>
    <property type="molecule type" value="Genomic_DNA"/>
</dbReference>
<dbReference type="SUPFAM" id="SSF53474">
    <property type="entry name" value="alpha/beta-Hydrolases"/>
    <property type="match status" value="1"/>
</dbReference>
<dbReference type="GO" id="GO:0016298">
    <property type="term" value="F:lipase activity"/>
    <property type="evidence" value="ECO:0007669"/>
    <property type="project" value="InterPro"/>
</dbReference>
<gene>
    <name evidence="7" type="primary">jg21526</name>
    <name evidence="7" type="ORF">PAEG_LOCUS16223</name>
</gene>
<dbReference type="OrthoDB" id="199913at2759"/>
<dbReference type="InterPro" id="IPR029058">
    <property type="entry name" value="AB_hydrolase_fold"/>
</dbReference>
<dbReference type="Proteomes" id="UP000838756">
    <property type="component" value="Unassembled WGS sequence"/>
</dbReference>
<evidence type="ECO:0000259" key="6">
    <source>
        <dbReference type="Pfam" id="PF00151"/>
    </source>
</evidence>
<name>A0A8S4RRL8_9NEOP</name>
<dbReference type="PANTHER" id="PTHR11610">
    <property type="entry name" value="LIPASE"/>
    <property type="match status" value="1"/>
</dbReference>